<comment type="caution">
    <text evidence="2">The sequence shown here is derived from an EMBL/GenBank/DDBJ whole genome shotgun (WGS) entry which is preliminary data.</text>
</comment>
<dbReference type="AlphaFoldDB" id="A0A9Q0B809"/>
<dbReference type="EMBL" id="SDAQ01000002">
    <property type="protein sequence ID" value="KAI3558785.1"/>
    <property type="molecule type" value="Genomic_DNA"/>
</dbReference>
<gene>
    <name evidence="2" type="ORF">CABS02_00825</name>
</gene>
<feature type="compositionally biased region" description="Acidic residues" evidence="1">
    <location>
        <begin position="55"/>
        <end position="69"/>
    </location>
</feature>
<dbReference type="OrthoDB" id="10670055at2759"/>
<keyword evidence="3" id="KW-1185">Reference proteome</keyword>
<name>A0A9Q0B809_9PEZI</name>
<proteinExistence type="predicted"/>
<feature type="compositionally biased region" description="Basic and acidic residues" evidence="1">
    <location>
        <begin position="42"/>
        <end position="54"/>
    </location>
</feature>
<sequence>MVIMFAAFFMANYFGKGFSKVLSFFVTEPRVVEPLKSLGPGKVKESGRKERLETIEEVDEEEGSDEVEEPPAPAPIQPQQGGGGNRGKKPKNKKNRRKGKR</sequence>
<feature type="region of interest" description="Disordered" evidence="1">
    <location>
        <begin position="36"/>
        <end position="101"/>
    </location>
</feature>
<accession>A0A9Q0B809</accession>
<evidence type="ECO:0000313" key="2">
    <source>
        <dbReference type="EMBL" id="KAI3558785.1"/>
    </source>
</evidence>
<protein>
    <submittedName>
        <fullName evidence="2">Uncharacterized protein</fullName>
    </submittedName>
</protein>
<feature type="compositionally biased region" description="Basic residues" evidence="1">
    <location>
        <begin position="86"/>
        <end position="101"/>
    </location>
</feature>
<evidence type="ECO:0000256" key="1">
    <source>
        <dbReference type="SAM" id="MobiDB-lite"/>
    </source>
</evidence>
<evidence type="ECO:0000313" key="3">
    <source>
        <dbReference type="Proteomes" id="UP001056436"/>
    </source>
</evidence>
<organism evidence="2 3">
    <name type="scientific">Colletotrichum abscissum</name>
    <dbReference type="NCBI Taxonomy" id="1671311"/>
    <lineage>
        <taxon>Eukaryota</taxon>
        <taxon>Fungi</taxon>
        <taxon>Dikarya</taxon>
        <taxon>Ascomycota</taxon>
        <taxon>Pezizomycotina</taxon>
        <taxon>Sordariomycetes</taxon>
        <taxon>Hypocreomycetidae</taxon>
        <taxon>Glomerellales</taxon>
        <taxon>Glomerellaceae</taxon>
        <taxon>Colletotrichum</taxon>
        <taxon>Colletotrichum acutatum species complex</taxon>
    </lineage>
</organism>
<reference evidence="2" key="1">
    <citation type="submission" date="2019-01" db="EMBL/GenBank/DDBJ databases">
        <title>Colletotrichum abscissum LGMF1257.</title>
        <authorList>
            <person name="Baroncelli R."/>
        </authorList>
    </citation>
    <scope>NUCLEOTIDE SEQUENCE</scope>
    <source>
        <strain evidence="2">Ca142</strain>
    </source>
</reference>
<dbReference type="Proteomes" id="UP001056436">
    <property type="component" value="Unassembled WGS sequence"/>
</dbReference>